<dbReference type="OrthoDB" id="3261578at2759"/>
<dbReference type="SUPFAM" id="SSF81296">
    <property type="entry name" value="E set domains"/>
    <property type="match status" value="1"/>
</dbReference>
<dbReference type="VEuPathDB" id="FungiDB:BD410DRAFT_604749"/>
<evidence type="ECO:0000313" key="2">
    <source>
        <dbReference type="Proteomes" id="UP000294933"/>
    </source>
</evidence>
<name>A0A4Y7QDD8_9AGAM</name>
<dbReference type="AlphaFoldDB" id="A0A4Y7QDD8"/>
<proteinExistence type="predicted"/>
<evidence type="ECO:0008006" key="3">
    <source>
        <dbReference type="Google" id="ProtNLM"/>
    </source>
</evidence>
<dbReference type="STRING" id="50990.A0A4Y7QDD8"/>
<gene>
    <name evidence="1" type="ORF">BD410DRAFT_604749</name>
</gene>
<protein>
    <recommendedName>
        <fullName evidence="3">Arrestin-like N-terminal domain-containing protein</fullName>
    </recommendedName>
</protein>
<keyword evidence="2" id="KW-1185">Reference proteome</keyword>
<dbReference type="Gene3D" id="2.60.40.640">
    <property type="match status" value="1"/>
</dbReference>
<reference evidence="1 2" key="1">
    <citation type="submission" date="2018-06" db="EMBL/GenBank/DDBJ databases">
        <title>A transcriptomic atlas of mushroom development highlights an independent origin of complex multicellularity.</title>
        <authorList>
            <consortium name="DOE Joint Genome Institute"/>
            <person name="Krizsan K."/>
            <person name="Almasi E."/>
            <person name="Merenyi Z."/>
            <person name="Sahu N."/>
            <person name="Viragh M."/>
            <person name="Koszo T."/>
            <person name="Mondo S."/>
            <person name="Kiss B."/>
            <person name="Balint B."/>
            <person name="Kues U."/>
            <person name="Barry K."/>
            <person name="Hegedus J.C."/>
            <person name="Henrissat B."/>
            <person name="Johnson J."/>
            <person name="Lipzen A."/>
            <person name="Ohm R."/>
            <person name="Nagy I."/>
            <person name="Pangilinan J."/>
            <person name="Yan J."/>
            <person name="Xiong Y."/>
            <person name="Grigoriev I.V."/>
            <person name="Hibbett D.S."/>
            <person name="Nagy L.G."/>
        </authorList>
    </citation>
    <scope>NUCLEOTIDE SEQUENCE [LARGE SCALE GENOMIC DNA]</scope>
    <source>
        <strain evidence="1 2">SZMC22713</strain>
    </source>
</reference>
<dbReference type="Proteomes" id="UP000294933">
    <property type="component" value="Unassembled WGS sequence"/>
</dbReference>
<evidence type="ECO:0000313" key="1">
    <source>
        <dbReference type="EMBL" id="TDL25703.1"/>
    </source>
</evidence>
<organism evidence="1 2">
    <name type="scientific">Rickenella mellea</name>
    <dbReference type="NCBI Taxonomy" id="50990"/>
    <lineage>
        <taxon>Eukaryota</taxon>
        <taxon>Fungi</taxon>
        <taxon>Dikarya</taxon>
        <taxon>Basidiomycota</taxon>
        <taxon>Agaricomycotina</taxon>
        <taxon>Agaricomycetes</taxon>
        <taxon>Hymenochaetales</taxon>
        <taxon>Rickenellaceae</taxon>
        <taxon>Rickenella</taxon>
    </lineage>
</organism>
<accession>A0A4Y7QDD8</accession>
<sequence length="445" mass="48847">MHHLHRNGQSDLPIYARSISGRSTQSLARRSPVEHSFSLFSARNQPWATLKVSSNAPSVRFLPSYFEGQSISGNINLDLCKPDAIQSVSVTLSGQIVATNVTPFTFLEEKQLLWSTDMGDPRSPTSSGQLKYSGKLQGAYRWVFSFTMPSTCSVSWKSKEPPIALPIPPSFSERGATQYINYELFVWIRRGPLRIDSKLGTSLGYSPRIRPDPPSMLRQLAYQNGSPIVGPEGDPKGWTVSQPIPIKGTLFGKRPVEATCTLSISVQLALALPLCYTRGTAIPCSMTISARDCQAVDLLATPKSPQVRLLRKVNYGAVEQPLGKDGQTLTHSTTDIVSAVWWPDGNEECTDVHTRRLNGEIHLPKDLQPSFIFGRFSVKYVIVFQPFEATAFEATDKVSLFSASVDIATSHAHGPLPRAYAPPGYDHLLPKPTSYGMFTSASICG</sequence>
<dbReference type="InterPro" id="IPR014752">
    <property type="entry name" value="Arrestin-like_C"/>
</dbReference>
<dbReference type="EMBL" id="ML170163">
    <property type="protein sequence ID" value="TDL25703.1"/>
    <property type="molecule type" value="Genomic_DNA"/>
</dbReference>
<dbReference type="InterPro" id="IPR014756">
    <property type="entry name" value="Ig_E-set"/>
</dbReference>